<feature type="region of interest" description="Disordered" evidence="6">
    <location>
        <begin position="290"/>
        <end position="334"/>
    </location>
</feature>
<evidence type="ECO:0000313" key="9">
    <source>
        <dbReference type="Proteomes" id="UP000053776"/>
    </source>
</evidence>
<reference evidence="8 9" key="1">
    <citation type="submission" date="2011-08" db="EMBL/GenBank/DDBJ databases">
        <title>The Genome Sequence of Plasmodium vivax Mauritania I.</title>
        <authorList>
            <consortium name="The Broad Institute Genome Sequencing Platform"/>
            <consortium name="The Broad Institute Genome Sequencing Center for Infectious Disease"/>
            <person name="Neafsey D."/>
            <person name="Carlton J."/>
            <person name="Barnwell J."/>
            <person name="Collins W."/>
            <person name="Escalante A."/>
            <person name="Mullikin J."/>
            <person name="Saul A."/>
            <person name="Guigo R."/>
            <person name="Camara F."/>
            <person name="Young S.K."/>
            <person name="Zeng Q."/>
            <person name="Gargeya S."/>
            <person name="Fitzgerald M."/>
            <person name="Haas B."/>
            <person name="Abouelleil A."/>
            <person name="Alvarado L."/>
            <person name="Arachchi H.M."/>
            <person name="Berlin A."/>
            <person name="Brown A."/>
            <person name="Chapman S.B."/>
            <person name="Chen Z."/>
            <person name="Dunbar C."/>
            <person name="Freedman E."/>
            <person name="Gearin G."/>
            <person name="Gellesch M."/>
            <person name="Goldberg J."/>
            <person name="Griggs A."/>
            <person name="Gujja S."/>
            <person name="Heiman D."/>
            <person name="Howarth C."/>
            <person name="Larson L."/>
            <person name="Lui A."/>
            <person name="MacDonald P.J.P."/>
            <person name="Montmayeur A."/>
            <person name="Murphy C."/>
            <person name="Neiman D."/>
            <person name="Pearson M."/>
            <person name="Priest M."/>
            <person name="Roberts A."/>
            <person name="Saif S."/>
            <person name="Shea T."/>
            <person name="Shenoy N."/>
            <person name="Sisk P."/>
            <person name="Stolte C."/>
            <person name="Sykes S."/>
            <person name="Wortman J."/>
            <person name="Nusbaum C."/>
            <person name="Birren B."/>
        </authorList>
    </citation>
    <scope>NUCLEOTIDE SEQUENCE [LARGE SCALE GENOMIC DNA]</scope>
    <source>
        <strain evidence="8 9">Mauritania I</strain>
    </source>
</reference>
<feature type="compositionally biased region" description="Low complexity" evidence="6">
    <location>
        <begin position="45"/>
        <end position="55"/>
    </location>
</feature>
<evidence type="ECO:0000259" key="7">
    <source>
        <dbReference type="PROSITE" id="PS50103"/>
    </source>
</evidence>
<dbReference type="InterPro" id="IPR036855">
    <property type="entry name" value="Znf_CCCH_sf"/>
</dbReference>
<evidence type="ECO:0000256" key="3">
    <source>
        <dbReference type="ARBA" id="ARBA00022771"/>
    </source>
</evidence>
<feature type="domain" description="C3H1-type" evidence="7">
    <location>
        <begin position="71"/>
        <end position="99"/>
    </location>
</feature>
<dbReference type="AlphaFoldDB" id="A0A0J9T7W4"/>
<gene>
    <name evidence="8" type="ORF">PVMG_00433</name>
</gene>
<keyword evidence="1 5" id="KW-0479">Metal-binding</keyword>
<feature type="compositionally biased region" description="Basic residues" evidence="6">
    <location>
        <begin position="27"/>
        <end position="41"/>
    </location>
</feature>
<dbReference type="InterPro" id="IPR045124">
    <property type="entry name" value="Su(sable)-like"/>
</dbReference>
<feature type="compositionally biased region" description="Basic and acidic residues" evidence="6">
    <location>
        <begin position="290"/>
        <end position="300"/>
    </location>
</feature>
<organism evidence="8 9">
    <name type="scientific">Plasmodium vivax Mauritania I</name>
    <dbReference type="NCBI Taxonomy" id="1035515"/>
    <lineage>
        <taxon>Eukaryota</taxon>
        <taxon>Sar</taxon>
        <taxon>Alveolata</taxon>
        <taxon>Apicomplexa</taxon>
        <taxon>Aconoidasida</taxon>
        <taxon>Haemosporida</taxon>
        <taxon>Plasmodiidae</taxon>
        <taxon>Plasmodium</taxon>
        <taxon>Plasmodium (Plasmodium)</taxon>
    </lineage>
</organism>
<dbReference type="SMART" id="SM00356">
    <property type="entry name" value="ZnF_C3H1"/>
    <property type="match status" value="2"/>
</dbReference>
<accession>A0A0J9T7W4</accession>
<dbReference type="PANTHER" id="PTHR13119:SF12">
    <property type="entry name" value="PROTEIN SUPPRESSOR OF SABLE"/>
    <property type="match status" value="1"/>
</dbReference>
<dbReference type="Proteomes" id="UP000053776">
    <property type="component" value="Unassembled WGS sequence"/>
</dbReference>
<dbReference type="SUPFAM" id="SSF90229">
    <property type="entry name" value="CCCH zinc finger"/>
    <property type="match status" value="1"/>
</dbReference>
<dbReference type="PROSITE" id="PS50103">
    <property type="entry name" value="ZF_C3H1"/>
    <property type="match status" value="2"/>
</dbReference>
<name>A0A0J9T7W4_PLAVI</name>
<feature type="compositionally biased region" description="Low complexity" evidence="6">
    <location>
        <begin position="303"/>
        <end position="316"/>
    </location>
</feature>
<evidence type="ECO:0000256" key="1">
    <source>
        <dbReference type="ARBA" id="ARBA00022723"/>
    </source>
</evidence>
<feature type="region of interest" description="Disordered" evidence="6">
    <location>
        <begin position="24"/>
        <end position="58"/>
    </location>
</feature>
<dbReference type="Gene3D" id="4.10.1000.10">
    <property type="entry name" value="Zinc finger, CCCH-type"/>
    <property type="match status" value="1"/>
</dbReference>
<dbReference type="OrthoDB" id="411372at2759"/>
<keyword evidence="2" id="KW-0677">Repeat</keyword>
<dbReference type="EMBL" id="KQ235088">
    <property type="protein sequence ID" value="KMZ91560.1"/>
    <property type="molecule type" value="Genomic_DNA"/>
</dbReference>
<evidence type="ECO:0000256" key="4">
    <source>
        <dbReference type="ARBA" id="ARBA00022833"/>
    </source>
</evidence>
<dbReference type="Pfam" id="PF00642">
    <property type="entry name" value="zf-CCCH"/>
    <property type="match status" value="1"/>
</dbReference>
<evidence type="ECO:0000313" key="8">
    <source>
        <dbReference type="EMBL" id="KMZ91560.1"/>
    </source>
</evidence>
<evidence type="ECO:0000256" key="2">
    <source>
        <dbReference type="ARBA" id="ARBA00022737"/>
    </source>
</evidence>
<dbReference type="GO" id="GO:0045892">
    <property type="term" value="P:negative regulation of DNA-templated transcription"/>
    <property type="evidence" value="ECO:0007669"/>
    <property type="project" value="InterPro"/>
</dbReference>
<keyword evidence="4 5" id="KW-0862">Zinc</keyword>
<dbReference type="PANTHER" id="PTHR13119">
    <property type="entry name" value="ZINC FINGER CCCH DOMAIN-CONTAINING PROTEI"/>
    <property type="match status" value="1"/>
</dbReference>
<evidence type="ECO:0000256" key="5">
    <source>
        <dbReference type="PROSITE-ProRule" id="PRU00723"/>
    </source>
</evidence>
<feature type="domain" description="C3H1-type" evidence="7">
    <location>
        <begin position="102"/>
        <end position="128"/>
    </location>
</feature>
<keyword evidence="3 5" id="KW-0863">Zinc-finger</keyword>
<dbReference type="GO" id="GO:0005634">
    <property type="term" value="C:nucleus"/>
    <property type="evidence" value="ECO:0007669"/>
    <property type="project" value="TreeGrafter"/>
</dbReference>
<feature type="zinc finger region" description="C3H1-type" evidence="5">
    <location>
        <begin position="102"/>
        <end position="128"/>
    </location>
</feature>
<dbReference type="GO" id="GO:0008270">
    <property type="term" value="F:zinc ion binding"/>
    <property type="evidence" value="ECO:0007669"/>
    <property type="project" value="UniProtKB-KW"/>
</dbReference>
<feature type="zinc finger region" description="C3H1-type" evidence="5">
    <location>
        <begin position="71"/>
        <end position="99"/>
    </location>
</feature>
<feature type="region of interest" description="Disordered" evidence="6">
    <location>
        <begin position="256"/>
        <end position="277"/>
    </location>
</feature>
<protein>
    <recommendedName>
        <fullName evidence="7">C3H1-type domain-containing protein</fullName>
    </recommendedName>
</protein>
<evidence type="ECO:0000256" key="6">
    <source>
        <dbReference type="SAM" id="MobiDB-lite"/>
    </source>
</evidence>
<sequence length="350" mass="40824">MERIEDQAVLEKIANLTGDVIKNATPVKKKDKKRKKKKRKSAPTQEKQQNNGANNKKAKQMTDLLDDYKVQQKREICKYFFKRGKCIHNEKCTYSHDVTPIYKISKLCKFLVKGTCEKENCIFSHDYKLFFCRNNVIYNSCYNPLCKFKHIKIDSSVNNADQHNIEVDNILSKDDKIRFLYNNKNYLMELLINKYHKFDNFEEKNIDDLTKKETYPWFINGIIDLIKLDYKFSRADAFLKLVDKYKNNTLQAKEAVPSSSEYTKLNDNKGTSEDSSISADYTKMAREYVEGSNPDGEKGAHLNSNNPSTANDNNVDGNGGEENFSDYKFYSSEEEEDYTKYLNKYFEIDG</sequence>
<dbReference type="InterPro" id="IPR000571">
    <property type="entry name" value="Znf_CCCH"/>
</dbReference>
<proteinExistence type="predicted"/>
<dbReference type="GO" id="GO:0003723">
    <property type="term" value="F:RNA binding"/>
    <property type="evidence" value="ECO:0007669"/>
    <property type="project" value="InterPro"/>
</dbReference>
<dbReference type="Pfam" id="PF14608">
    <property type="entry name" value="zf-CCCH_2"/>
    <property type="match status" value="2"/>
</dbReference>